<organism evidence="2 3">
    <name type="scientific">Lacinutrix neustonica</name>
    <dbReference type="NCBI Taxonomy" id="2980107"/>
    <lineage>
        <taxon>Bacteria</taxon>
        <taxon>Pseudomonadati</taxon>
        <taxon>Bacteroidota</taxon>
        <taxon>Flavobacteriia</taxon>
        <taxon>Flavobacteriales</taxon>
        <taxon>Flavobacteriaceae</taxon>
        <taxon>Lacinutrix</taxon>
    </lineage>
</organism>
<dbReference type="GO" id="GO:0003824">
    <property type="term" value="F:catalytic activity"/>
    <property type="evidence" value="ECO:0007669"/>
    <property type="project" value="InterPro"/>
</dbReference>
<dbReference type="Proteomes" id="UP001164705">
    <property type="component" value="Chromosome"/>
</dbReference>
<dbReference type="GO" id="GO:0030246">
    <property type="term" value="F:carbohydrate binding"/>
    <property type="evidence" value="ECO:0007669"/>
    <property type="project" value="InterPro"/>
</dbReference>
<proteinExistence type="predicted"/>
<dbReference type="RefSeq" id="WP_267675989.1">
    <property type="nucleotide sequence ID" value="NZ_CP113088.1"/>
</dbReference>
<dbReference type="KEGG" id="lnu:N7U66_15095"/>
<dbReference type="AlphaFoldDB" id="A0A9E8MUV6"/>
<protein>
    <submittedName>
        <fullName evidence="2">DUF4968 domain-containing protein</fullName>
    </submittedName>
</protein>
<keyword evidence="3" id="KW-1185">Reference proteome</keyword>
<keyword evidence="1" id="KW-0732">Signal</keyword>
<accession>A0A9E8MUV6</accession>
<dbReference type="InterPro" id="IPR011013">
    <property type="entry name" value="Gal_mutarotase_sf_dom"/>
</dbReference>
<dbReference type="GO" id="GO:0005975">
    <property type="term" value="P:carbohydrate metabolic process"/>
    <property type="evidence" value="ECO:0007669"/>
    <property type="project" value="InterPro"/>
</dbReference>
<feature type="chain" id="PRO_5039469693" evidence="1">
    <location>
        <begin position="19"/>
        <end position="140"/>
    </location>
</feature>
<dbReference type="EMBL" id="CP113088">
    <property type="protein sequence ID" value="WAC01375.1"/>
    <property type="molecule type" value="Genomic_DNA"/>
</dbReference>
<feature type="signal peptide" evidence="1">
    <location>
        <begin position="1"/>
        <end position="18"/>
    </location>
</feature>
<reference evidence="2" key="1">
    <citation type="submission" date="2022-11" db="EMBL/GenBank/DDBJ databases">
        <title>Lacinutrix neustonica HL-RS19T sp. nov., isolated from the surface microlayer sample of brackish Lake Shihwa.</title>
        <authorList>
            <person name="Choi J.Y."/>
            <person name="Hwang C.Y."/>
        </authorList>
    </citation>
    <scope>NUCLEOTIDE SEQUENCE</scope>
    <source>
        <strain evidence="2">HL-RS19</strain>
    </source>
</reference>
<dbReference type="SUPFAM" id="SSF74650">
    <property type="entry name" value="Galactose mutarotase-like"/>
    <property type="match status" value="1"/>
</dbReference>
<evidence type="ECO:0000313" key="3">
    <source>
        <dbReference type="Proteomes" id="UP001164705"/>
    </source>
</evidence>
<evidence type="ECO:0000256" key="1">
    <source>
        <dbReference type="SAM" id="SignalP"/>
    </source>
</evidence>
<gene>
    <name evidence="2" type="ORF">N7U66_15095</name>
</gene>
<sequence length="140" mass="15956">MKLSLTTIVLFLTVFSFAQNPDRKYKSHFQENGVLKVETNDGEYVLTFYSEAIIETVFIPKGEVYNTNSHAVVLSPERIKTTFKQIAGRISFGTDNLTVTIITAPFQIVYSYKGKPILSEKLGFQKNDSLGNDKFQYKKR</sequence>
<evidence type="ECO:0000313" key="2">
    <source>
        <dbReference type="EMBL" id="WAC01375.1"/>
    </source>
</evidence>
<dbReference type="Gene3D" id="2.60.40.1760">
    <property type="entry name" value="glycosyl hydrolase (family 31)"/>
    <property type="match status" value="1"/>
</dbReference>
<name>A0A9E8MUV6_9FLAO</name>